<protein>
    <recommendedName>
        <fullName evidence="3 5">acylphosphatase</fullName>
        <ecNumber evidence="2 5">3.6.1.7</ecNumber>
    </recommendedName>
</protein>
<dbReference type="PANTHER" id="PTHR47268:SF4">
    <property type="entry name" value="ACYLPHOSPHATASE"/>
    <property type="match status" value="1"/>
</dbReference>
<organism evidence="8 9">
    <name type="scientific">Spiribacter onubensis</name>
    <dbReference type="NCBI Taxonomy" id="3122420"/>
    <lineage>
        <taxon>Bacteria</taxon>
        <taxon>Pseudomonadati</taxon>
        <taxon>Pseudomonadota</taxon>
        <taxon>Gammaproteobacteria</taxon>
        <taxon>Chromatiales</taxon>
        <taxon>Ectothiorhodospiraceae</taxon>
        <taxon>Spiribacter</taxon>
    </lineage>
</organism>
<evidence type="ECO:0000256" key="3">
    <source>
        <dbReference type="ARBA" id="ARBA00015991"/>
    </source>
</evidence>
<dbReference type="PRINTS" id="PR00112">
    <property type="entry name" value="ACYLPHPHTASE"/>
</dbReference>
<keyword evidence="5" id="KW-0378">Hydrolase</keyword>
<gene>
    <name evidence="8" type="ORF">V6X64_06315</name>
</gene>
<evidence type="ECO:0000256" key="1">
    <source>
        <dbReference type="ARBA" id="ARBA00005614"/>
    </source>
</evidence>
<feature type="domain" description="Acylphosphatase-like" evidence="7">
    <location>
        <begin position="8"/>
        <end position="93"/>
    </location>
</feature>
<evidence type="ECO:0000256" key="5">
    <source>
        <dbReference type="PROSITE-ProRule" id="PRU00520"/>
    </source>
</evidence>
<dbReference type="InterPro" id="IPR036046">
    <property type="entry name" value="Acylphosphatase-like_dom_sf"/>
</dbReference>
<dbReference type="SUPFAM" id="SSF54975">
    <property type="entry name" value="Acylphosphatase/BLUF domain-like"/>
    <property type="match status" value="1"/>
</dbReference>
<dbReference type="Gene3D" id="3.30.70.100">
    <property type="match status" value="1"/>
</dbReference>
<evidence type="ECO:0000313" key="8">
    <source>
        <dbReference type="EMBL" id="MEX0386601.1"/>
    </source>
</evidence>
<name>A0ABV3S8Z5_9GAMM</name>
<sequence>MSATSISCREFRVRGRVQGVFYRASTQDRARALGLRGWAENLPDGSVRVVACGDEAAVSALGEWLWEGPAAAEVTDVTAAAIDDPGSQGFTTH</sequence>
<accession>A0ABV3S8Z5</accession>
<comment type="caution">
    <text evidence="8">The sequence shown here is derived from an EMBL/GenBank/DDBJ whole genome shotgun (WGS) entry which is preliminary data.</text>
</comment>
<reference evidence="8 9" key="1">
    <citation type="submission" date="2024-02" db="EMBL/GenBank/DDBJ databases">
        <title>New especies of Spiribacter isolated from saline water.</title>
        <authorList>
            <person name="Leon M.J."/>
            <person name="De La Haba R."/>
            <person name="Sanchez-Porro C."/>
            <person name="Ventosa A."/>
        </authorList>
    </citation>
    <scope>NUCLEOTIDE SEQUENCE [LARGE SCALE GENOMIC DNA]</scope>
    <source>
        <strain evidence="9">ag22IC4-227</strain>
    </source>
</reference>
<feature type="active site" evidence="5">
    <location>
        <position position="23"/>
    </location>
</feature>
<dbReference type="EMBL" id="JBAKFJ010000001">
    <property type="protein sequence ID" value="MEX0386601.1"/>
    <property type="molecule type" value="Genomic_DNA"/>
</dbReference>
<evidence type="ECO:0000313" key="9">
    <source>
        <dbReference type="Proteomes" id="UP001556653"/>
    </source>
</evidence>
<dbReference type="EC" id="3.6.1.7" evidence="2 5"/>
<dbReference type="Pfam" id="PF00708">
    <property type="entry name" value="Acylphosphatase"/>
    <property type="match status" value="1"/>
</dbReference>
<feature type="active site" evidence="5">
    <location>
        <position position="41"/>
    </location>
</feature>
<dbReference type="Proteomes" id="UP001556653">
    <property type="component" value="Unassembled WGS sequence"/>
</dbReference>
<comment type="similarity">
    <text evidence="1 6">Belongs to the acylphosphatase family.</text>
</comment>
<evidence type="ECO:0000259" key="7">
    <source>
        <dbReference type="PROSITE" id="PS51160"/>
    </source>
</evidence>
<dbReference type="PROSITE" id="PS51160">
    <property type="entry name" value="ACYLPHOSPHATASE_3"/>
    <property type="match status" value="1"/>
</dbReference>
<proteinExistence type="inferred from homology"/>
<evidence type="ECO:0000256" key="2">
    <source>
        <dbReference type="ARBA" id="ARBA00012150"/>
    </source>
</evidence>
<keyword evidence="9" id="KW-1185">Reference proteome</keyword>
<dbReference type="InterPro" id="IPR001792">
    <property type="entry name" value="Acylphosphatase-like_dom"/>
</dbReference>
<evidence type="ECO:0000256" key="4">
    <source>
        <dbReference type="ARBA" id="ARBA00047645"/>
    </source>
</evidence>
<dbReference type="RefSeq" id="WP_367967067.1">
    <property type="nucleotide sequence ID" value="NZ_JBAKFJ010000001.1"/>
</dbReference>
<comment type="catalytic activity">
    <reaction evidence="4 5">
        <text>an acyl phosphate + H2O = a carboxylate + phosphate + H(+)</text>
        <dbReference type="Rhea" id="RHEA:14965"/>
        <dbReference type="ChEBI" id="CHEBI:15377"/>
        <dbReference type="ChEBI" id="CHEBI:15378"/>
        <dbReference type="ChEBI" id="CHEBI:29067"/>
        <dbReference type="ChEBI" id="CHEBI:43474"/>
        <dbReference type="ChEBI" id="CHEBI:59918"/>
        <dbReference type="EC" id="3.6.1.7"/>
    </reaction>
</comment>
<evidence type="ECO:0000256" key="6">
    <source>
        <dbReference type="RuleBase" id="RU004168"/>
    </source>
</evidence>
<dbReference type="PANTHER" id="PTHR47268">
    <property type="entry name" value="ACYLPHOSPHATASE"/>
    <property type="match status" value="1"/>
</dbReference>
<dbReference type="InterPro" id="IPR020456">
    <property type="entry name" value="Acylphosphatase"/>
</dbReference>